<name>A0ABV2DIL7_9HYPH</name>
<dbReference type="InterPro" id="IPR017871">
    <property type="entry name" value="ABC_transporter-like_CS"/>
</dbReference>
<dbReference type="PANTHER" id="PTHR43820">
    <property type="entry name" value="HIGH-AFFINITY BRANCHED-CHAIN AMINO ACID TRANSPORT ATP-BINDING PROTEIN LIVF"/>
    <property type="match status" value="1"/>
</dbReference>
<comment type="caution">
    <text evidence="7">The sequence shown here is derived from an EMBL/GenBank/DDBJ whole genome shotgun (WGS) entry which is preliminary data.</text>
</comment>
<dbReference type="Proteomes" id="UP001548832">
    <property type="component" value="Unassembled WGS sequence"/>
</dbReference>
<dbReference type="InterPro" id="IPR027417">
    <property type="entry name" value="P-loop_NTPase"/>
</dbReference>
<organism evidence="7 8">
    <name type="scientific">Mesorhizobium shangrilense</name>
    <dbReference type="NCBI Taxonomy" id="460060"/>
    <lineage>
        <taxon>Bacteria</taxon>
        <taxon>Pseudomonadati</taxon>
        <taxon>Pseudomonadota</taxon>
        <taxon>Alphaproteobacteria</taxon>
        <taxon>Hyphomicrobiales</taxon>
        <taxon>Phyllobacteriaceae</taxon>
        <taxon>Mesorhizobium</taxon>
    </lineage>
</organism>
<dbReference type="PROSITE" id="PS50893">
    <property type="entry name" value="ABC_TRANSPORTER_2"/>
    <property type="match status" value="1"/>
</dbReference>
<evidence type="ECO:0000256" key="2">
    <source>
        <dbReference type="ARBA" id="ARBA00022448"/>
    </source>
</evidence>
<proteinExistence type="inferred from homology"/>
<dbReference type="SUPFAM" id="SSF52540">
    <property type="entry name" value="P-loop containing nucleoside triphosphate hydrolases"/>
    <property type="match status" value="1"/>
</dbReference>
<protein>
    <submittedName>
        <fullName evidence="7">ABC transporter ATP-binding protein</fullName>
    </submittedName>
</protein>
<evidence type="ECO:0000313" key="7">
    <source>
        <dbReference type="EMBL" id="MET2829288.1"/>
    </source>
</evidence>
<keyword evidence="8" id="KW-1185">Reference proteome</keyword>
<dbReference type="GO" id="GO:0005524">
    <property type="term" value="F:ATP binding"/>
    <property type="evidence" value="ECO:0007669"/>
    <property type="project" value="UniProtKB-KW"/>
</dbReference>
<feature type="domain" description="ABC transporter" evidence="6">
    <location>
        <begin position="8"/>
        <end position="241"/>
    </location>
</feature>
<dbReference type="Pfam" id="PF00005">
    <property type="entry name" value="ABC_tran"/>
    <property type="match status" value="1"/>
</dbReference>
<keyword evidence="2" id="KW-0813">Transport</keyword>
<evidence type="ECO:0000256" key="3">
    <source>
        <dbReference type="ARBA" id="ARBA00022741"/>
    </source>
</evidence>
<evidence type="ECO:0000313" key="8">
    <source>
        <dbReference type="Proteomes" id="UP001548832"/>
    </source>
</evidence>
<dbReference type="PROSITE" id="PS00211">
    <property type="entry name" value="ABC_TRANSPORTER_1"/>
    <property type="match status" value="1"/>
</dbReference>
<dbReference type="InterPro" id="IPR003593">
    <property type="entry name" value="AAA+_ATPase"/>
</dbReference>
<dbReference type="PANTHER" id="PTHR43820:SF4">
    <property type="entry name" value="HIGH-AFFINITY BRANCHED-CHAIN AMINO ACID TRANSPORT ATP-BINDING PROTEIN LIVF"/>
    <property type="match status" value="1"/>
</dbReference>
<dbReference type="CDD" id="cd03224">
    <property type="entry name" value="ABC_TM1139_LivF_branched"/>
    <property type="match status" value="1"/>
</dbReference>
<dbReference type="InterPro" id="IPR052156">
    <property type="entry name" value="BCAA_Transport_ATP-bd_LivF"/>
</dbReference>
<dbReference type="Gene3D" id="3.40.50.300">
    <property type="entry name" value="P-loop containing nucleotide triphosphate hydrolases"/>
    <property type="match status" value="1"/>
</dbReference>
<reference evidence="7 8" key="1">
    <citation type="submission" date="2024-06" db="EMBL/GenBank/DDBJ databases">
        <authorList>
            <person name="Kim D.-U."/>
        </authorList>
    </citation>
    <scope>NUCLEOTIDE SEQUENCE [LARGE SCALE GENOMIC DNA]</scope>
    <source>
        <strain evidence="7 8">KACC15460</strain>
    </source>
</reference>
<keyword evidence="3" id="KW-0547">Nucleotide-binding</keyword>
<evidence type="ECO:0000256" key="4">
    <source>
        <dbReference type="ARBA" id="ARBA00022840"/>
    </source>
</evidence>
<comment type="similarity">
    <text evidence="1">Belongs to the ABC transporter superfamily.</text>
</comment>
<dbReference type="RefSeq" id="WP_354461240.1">
    <property type="nucleotide sequence ID" value="NZ_JBEWSZ010000001.1"/>
</dbReference>
<evidence type="ECO:0000256" key="1">
    <source>
        <dbReference type="ARBA" id="ARBA00005417"/>
    </source>
</evidence>
<evidence type="ECO:0000259" key="6">
    <source>
        <dbReference type="PROSITE" id="PS50893"/>
    </source>
</evidence>
<evidence type="ECO:0000256" key="5">
    <source>
        <dbReference type="ARBA" id="ARBA00022970"/>
    </source>
</evidence>
<keyword evidence="5" id="KW-0029">Amino-acid transport</keyword>
<keyword evidence="4 7" id="KW-0067">ATP-binding</keyword>
<gene>
    <name evidence="7" type="ORF">ABVQ20_20150</name>
</gene>
<dbReference type="EMBL" id="JBEWSZ010000001">
    <property type="protein sequence ID" value="MET2829288.1"/>
    <property type="molecule type" value="Genomic_DNA"/>
</dbReference>
<accession>A0ABV2DIL7</accession>
<dbReference type="InterPro" id="IPR003439">
    <property type="entry name" value="ABC_transporter-like_ATP-bd"/>
</dbReference>
<sequence>MATDQVLLQINDLHVAYGELRVLQGVSLQIKVGELVSLLGGNGSGKSTTQKTILGFVRPTAGQILFEGARLDTLSIAEIIRKGITMVPEGRRLFPFMAVRENLLLGAWVRRKERAELKQDLERVLELFPILRTRLNQLAGTMSGGEQQMVAMARALMMRPKLVLMDEPTMGLAPKLVDEVLDLIQTVNRNGIAVLLVEQNARTALGFTDRAYVLERGRLVIEGPSKDLLSNERVRSAYLGELSQA</sequence>
<dbReference type="SMART" id="SM00382">
    <property type="entry name" value="AAA"/>
    <property type="match status" value="1"/>
</dbReference>